<feature type="compositionally biased region" description="Low complexity" evidence="7">
    <location>
        <begin position="209"/>
        <end position="234"/>
    </location>
</feature>
<comment type="subcellular location">
    <subcellularLocation>
        <location evidence="1">Nucleus</location>
    </subcellularLocation>
</comment>
<evidence type="ECO:0000259" key="8">
    <source>
        <dbReference type="PROSITE" id="PS50808"/>
    </source>
</evidence>
<dbReference type="CDD" id="cd20908">
    <property type="entry name" value="SUF4-like"/>
    <property type="match status" value="1"/>
</dbReference>
<proteinExistence type="predicted"/>
<evidence type="ECO:0000256" key="2">
    <source>
        <dbReference type="ARBA" id="ARBA00022723"/>
    </source>
</evidence>
<protein>
    <recommendedName>
        <fullName evidence="8">BED-type domain-containing protein</fullName>
    </recommendedName>
</protein>
<evidence type="ECO:0000256" key="5">
    <source>
        <dbReference type="ARBA" id="ARBA00023242"/>
    </source>
</evidence>
<dbReference type="PROSITE" id="PS50808">
    <property type="entry name" value="ZF_BED"/>
    <property type="match status" value="1"/>
</dbReference>
<evidence type="ECO:0000313" key="10">
    <source>
        <dbReference type="Proteomes" id="UP001498476"/>
    </source>
</evidence>
<evidence type="ECO:0000256" key="4">
    <source>
        <dbReference type="ARBA" id="ARBA00022833"/>
    </source>
</evidence>
<organism evidence="9 10">
    <name type="scientific">Neonectria punicea</name>
    <dbReference type="NCBI Taxonomy" id="979145"/>
    <lineage>
        <taxon>Eukaryota</taxon>
        <taxon>Fungi</taxon>
        <taxon>Dikarya</taxon>
        <taxon>Ascomycota</taxon>
        <taxon>Pezizomycotina</taxon>
        <taxon>Sordariomycetes</taxon>
        <taxon>Hypocreomycetidae</taxon>
        <taxon>Hypocreales</taxon>
        <taxon>Nectriaceae</taxon>
        <taxon>Neonectria</taxon>
    </lineage>
</organism>
<feature type="compositionally biased region" description="Basic and acidic residues" evidence="7">
    <location>
        <begin position="287"/>
        <end position="306"/>
    </location>
</feature>
<gene>
    <name evidence="9" type="ORF">QQX98_004146</name>
</gene>
<evidence type="ECO:0000313" key="9">
    <source>
        <dbReference type="EMBL" id="KAK7418171.1"/>
    </source>
</evidence>
<dbReference type="PANTHER" id="PTHR23215">
    <property type="entry name" value="ZINC FINGER PROTEIN 207"/>
    <property type="match status" value="1"/>
</dbReference>
<feature type="compositionally biased region" description="Low complexity" evidence="7">
    <location>
        <begin position="256"/>
        <end position="266"/>
    </location>
</feature>
<dbReference type="Proteomes" id="UP001498476">
    <property type="component" value="Unassembled WGS sequence"/>
</dbReference>
<keyword evidence="2" id="KW-0479">Metal-binding</keyword>
<evidence type="ECO:0000256" key="7">
    <source>
        <dbReference type="SAM" id="MobiDB-lite"/>
    </source>
</evidence>
<feature type="domain" description="BED-type" evidence="8">
    <location>
        <begin position="13"/>
        <end position="90"/>
    </location>
</feature>
<evidence type="ECO:0000256" key="3">
    <source>
        <dbReference type="ARBA" id="ARBA00022771"/>
    </source>
</evidence>
<name>A0ABR1HCA4_9HYPO</name>
<keyword evidence="4" id="KW-0862">Zinc</keyword>
<feature type="compositionally biased region" description="Polar residues" evidence="7">
    <location>
        <begin position="175"/>
        <end position="192"/>
    </location>
</feature>
<dbReference type="PROSITE" id="PS00028">
    <property type="entry name" value="ZINC_FINGER_C2H2_1"/>
    <property type="match status" value="1"/>
</dbReference>
<evidence type="ECO:0000256" key="1">
    <source>
        <dbReference type="ARBA" id="ARBA00004123"/>
    </source>
</evidence>
<dbReference type="InterPro" id="IPR013087">
    <property type="entry name" value="Znf_C2H2_type"/>
</dbReference>
<dbReference type="EMBL" id="JAZAVJ010000050">
    <property type="protein sequence ID" value="KAK7418171.1"/>
    <property type="molecule type" value="Genomic_DNA"/>
</dbReference>
<evidence type="ECO:0000256" key="6">
    <source>
        <dbReference type="PROSITE-ProRule" id="PRU00027"/>
    </source>
</evidence>
<dbReference type="InterPro" id="IPR003656">
    <property type="entry name" value="Znf_BED"/>
</dbReference>
<keyword evidence="5" id="KW-0539">Nucleus</keyword>
<reference evidence="9 10" key="1">
    <citation type="journal article" date="2025" name="Microbiol. Resour. Announc.">
        <title>Draft genome sequences for Neonectria magnoliae and Neonectria punicea, canker pathogens of Liriodendron tulipifera and Acer saccharum in West Virginia.</title>
        <authorList>
            <person name="Petronek H.M."/>
            <person name="Kasson M.T."/>
            <person name="Metheny A.M."/>
            <person name="Stauder C.M."/>
            <person name="Lovett B."/>
            <person name="Lynch S.C."/>
            <person name="Garnas J.R."/>
            <person name="Kasson L.R."/>
            <person name="Stajich J.E."/>
        </authorList>
    </citation>
    <scope>NUCLEOTIDE SEQUENCE [LARGE SCALE GENOMIC DNA]</scope>
    <source>
        <strain evidence="9 10">NRRL 64653</strain>
    </source>
</reference>
<keyword evidence="10" id="KW-1185">Reference proteome</keyword>
<keyword evidence="3 6" id="KW-0863">Zinc-finger</keyword>
<accession>A0ABR1HCA4</accession>
<dbReference type="PANTHER" id="PTHR23215:SF0">
    <property type="entry name" value="BUB3-INTERACTING AND GLEBS MOTIF-CONTAINING PROTEIN ZNF207"/>
    <property type="match status" value="1"/>
</dbReference>
<feature type="region of interest" description="Disordered" evidence="7">
    <location>
        <begin position="133"/>
        <end position="156"/>
    </location>
</feature>
<feature type="region of interest" description="Disordered" evidence="7">
    <location>
        <begin position="169"/>
        <end position="312"/>
    </location>
</feature>
<comment type="caution">
    <text evidence="9">The sequence shown here is derived from an EMBL/GenBank/DDBJ whole genome shotgun (WGS) entry which is preliminary data.</text>
</comment>
<sequence length="332" mass="36732">MGKKRRGHPDVEEILGRPWCYYCERDFEDLKLLISHQKAKHFKCDRCGRRLNTAGGWSIWRESQRRQTNPCLLGLSVHLNQVHKENLSQVENALPNRQGLEVEIFGMEGIPQEILDQHRNRIIQNFYQAQEDRRVATGNPLPGQAGQDSRKKLKVETAEDLKKRLEEFRIRRKTAGSNPPESANPSTASPVNFNPPYQTPQPPYEQHSGQPAYPGQAPPAAAYGYPGGALPARPSGNLPPAPGLPQRPTQGGSWSGPGAAPGAASGDDIDQLIRMAEAGIKPPQKPEAGDDGDKKGKKEKKSRMLYDDAEISPEERMAALPRYVFTPEIAAA</sequence>